<dbReference type="RefSeq" id="WP_220450999.1">
    <property type="nucleotide sequence ID" value="NZ_CP045226.1"/>
</dbReference>
<gene>
    <name evidence="2" type="ORF">GXM_01306</name>
</gene>
<dbReference type="AlphaFoldDB" id="A0A5P8VTV3"/>
<organism evidence="2 3">
    <name type="scientific">Nostoc sphaeroides CCNUC1</name>
    <dbReference type="NCBI Taxonomy" id="2653204"/>
    <lineage>
        <taxon>Bacteria</taxon>
        <taxon>Bacillati</taxon>
        <taxon>Cyanobacteriota</taxon>
        <taxon>Cyanophyceae</taxon>
        <taxon>Nostocales</taxon>
        <taxon>Nostocaceae</taxon>
        <taxon>Nostoc</taxon>
    </lineage>
</organism>
<feature type="region of interest" description="Disordered" evidence="1">
    <location>
        <begin position="1"/>
        <end position="22"/>
    </location>
</feature>
<keyword evidence="3" id="KW-1185">Reference proteome</keyword>
<protein>
    <submittedName>
        <fullName evidence="2">Uncharacterized protein</fullName>
    </submittedName>
</protein>
<proteinExistence type="predicted"/>
<name>A0A5P8VTV3_9NOSO</name>
<dbReference type="EMBL" id="CP045226">
    <property type="protein sequence ID" value="QFS43833.1"/>
    <property type="molecule type" value="Genomic_DNA"/>
</dbReference>
<evidence type="ECO:0000313" key="3">
    <source>
        <dbReference type="Proteomes" id="UP000326678"/>
    </source>
</evidence>
<reference evidence="2 3" key="1">
    <citation type="submission" date="2019-10" db="EMBL/GenBank/DDBJ databases">
        <title>Genomic and transcriptomic insights into the perfect genentic adaptation of a filamentous nitrogen-fixing cyanobacterium to rice fields.</title>
        <authorList>
            <person name="Chen Z."/>
        </authorList>
    </citation>
    <scope>NUCLEOTIDE SEQUENCE [LARGE SCALE GENOMIC DNA]</scope>
    <source>
        <strain evidence="2">CCNUC1</strain>
    </source>
</reference>
<dbReference type="KEGG" id="nsh:GXM_01306"/>
<accession>A0A5P8VTV3</accession>
<evidence type="ECO:0000256" key="1">
    <source>
        <dbReference type="SAM" id="MobiDB-lite"/>
    </source>
</evidence>
<evidence type="ECO:0000313" key="2">
    <source>
        <dbReference type="EMBL" id="QFS43833.1"/>
    </source>
</evidence>
<sequence length="145" mass="16966">MPKKRIKKTEITKDGTSGIKPTKLKPPQGISFSFKYYQDDRSKFSCREKEVIYWLTLLDRLKALSSLTAQELLVNRSSTLRCHPIKWEDTSERAFGLPNEEQLVDIPYQFSISSNEHGRVHGFFIDEIFYIVWLDPDHLLYPAKN</sequence>
<dbReference type="Proteomes" id="UP000326678">
    <property type="component" value="Chromosome Gxm1"/>
</dbReference>